<dbReference type="Proteomes" id="UP001370490">
    <property type="component" value="Unassembled WGS sequence"/>
</dbReference>
<dbReference type="Gene3D" id="3.40.830.10">
    <property type="entry name" value="LigB-like"/>
    <property type="match status" value="1"/>
</dbReference>
<feature type="non-terminal residue" evidence="2">
    <location>
        <position position="1"/>
    </location>
</feature>
<sequence length="121" mass="13754">PRSSELGERVVELLKESGFKHVKEDKSVVLTMVHGSMQALAPLRKEGFSLLGLEVQLTTEDAWSEHAKPPSWASEFIDWLNKAILEGRYEDVNHYEERAPHAKLAHPWPDHFYPLHVAMGA</sequence>
<gene>
    <name evidence="2" type="ORF">RJ641_011611</name>
</gene>
<evidence type="ECO:0000313" key="2">
    <source>
        <dbReference type="EMBL" id="KAK6923307.1"/>
    </source>
</evidence>
<accession>A0AAN8V9X8</accession>
<dbReference type="AlphaFoldDB" id="A0AAN8V9X8"/>
<dbReference type="PANTHER" id="PTHR30096">
    <property type="entry name" value="4,5-DOPA DIOXYGENASE EXTRADIOL-LIKE PROTEIN"/>
    <property type="match status" value="1"/>
</dbReference>
<organism evidence="2 3">
    <name type="scientific">Dillenia turbinata</name>
    <dbReference type="NCBI Taxonomy" id="194707"/>
    <lineage>
        <taxon>Eukaryota</taxon>
        <taxon>Viridiplantae</taxon>
        <taxon>Streptophyta</taxon>
        <taxon>Embryophyta</taxon>
        <taxon>Tracheophyta</taxon>
        <taxon>Spermatophyta</taxon>
        <taxon>Magnoliopsida</taxon>
        <taxon>eudicotyledons</taxon>
        <taxon>Gunneridae</taxon>
        <taxon>Pentapetalae</taxon>
        <taxon>Dilleniales</taxon>
        <taxon>Dilleniaceae</taxon>
        <taxon>Dillenia</taxon>
    </lineage>
</organism>
<protein>
    <submittedName>
        <fullName evidence="2">Uncharacterized protein</fullName>
    </submittedName>
</protein>
<keyword evidence="1" id="KW-0560">Oxidoreductase</keyword>
<dbReference type="PANTHER" id="PTHR30096:SF0">
    <property type="entry name" value="4,5-DOPA DIOXYGENASE EXTRADIOL-LIKE PROTEIN"/>
    <property type="match status" value="1"/>
</dbReference>
<reference evidence="2 3" key="1">
    <citation type="submission" date="2023-12" db="EMBL/GenBank/DDBJ databases">
        <title>A high-quality genome assembly for Dillenia turbinata (Dilleniales).</title>
        <authorList>
            <person name="Chanderbali A."/>
        </authorList>
    </citation>
    <scope>NUCLEOTIDE SEQUENCE [LARGE SCALE GENOMIC DNA]</scope>
    <source>
        <strain evidence="2">LSX21</strain>
        <tissue evidence="2">Leaf</tissue>
    </source>
</reference>
<keyword evidence="3" id="KW-1185">Reference proteome</keyword>
<name>A0AAN8V9X8_9MAGN</name>
<comment type="caution">
    <text evidence="2">The sequence shown here is derived from an EMBL/GenBank/DDBJ whole genome shotgun (WGS) entry which is preliminary data.</text>
</comment>
<evidence type="ECO:0000256" key="1">
    <source>
        <dbReference type="ARBA" id="ARBA00023002"/>
    </source>
</evidence>
<dbReference type="GO" id="GO:0016491">
    <property type="term" value="F:oxidoreductase activity"/>
    <property type="evidence" value="ECO:0007669"/>
    <property type="project" value="UniProtKB-KW"/>
</dbReference>
<proteinExistence type="predicted"/>
<dbReference type="SUPFAM" id="SSF53213">
    <property type="entry name" value="LigB-like"/>
    <property type="match status" value="1"/>
</dbReference>
<dbReference type="EMBL" id="JBAMMX010000018">
    <property type="protein sequence ID" value="KAK6923307.1"/>
    <property type="molecule type" value="Genomic_DNA"/>
</dbReference>
<evidence type="ECO:0000313" key="3">
    <source>
        <dbReference type="Proteomes" id="UP001370490"/>
    </source>
</evidence>